<feature type="compositionally biased region" description="Acidic residues" evidence="2">
    <location>
        <begin position="802"/>
        <end position="820"/>
    </location>
</feature>
<feature type="region of interest" description="Disordered" evidence="2">
    <location>
        <begin position="792"/>
        <end position="853"/>
    </location>
</feature>
<dbReference type="InterPro" id="IPR012340">
    <property type="entry name" value="NA-bd_OB-fold"/>
</dbReference>
<protein>
    <recommendedName>
        <fullName evidence="3">S1 motif domain-containing protein</fullName>
    </recommendedName>
</protein>
<name>A0A4S4D3P6_CAMSN</name>
<evidence type="ECO:0000313" key="4">
    <source>
        <dbReference type="EMBL" id="THF96797.1"/>
    </source>
</evidence>
<feature type="coiled-coil region" evidence="1">
    <location>
        <begin position="428"/>
        <end position="476"/>
    </location>
</feature>
<dbReference type="Proteomes" id="UP000306102">
    <property type="component" value="Unassembled WGS sequence"/>
</dbReference>
<feature type="coiled-coil region" evidence="1">
    <location>
        <begin position="643"/>
        <end position="675"/>
    </location>
</feature>
<dbReference type="AlphaFoldDB" id="A0A4S4D3P6"/>
<dbReference type="GO" id="GO:0003723">
    <property type="term" value="F:RNA binding"/>
    <property type="evidence" value="ECO:0007669"/>
    <property type="project" value="InterPro"/>
</dbReference>
<comment type="caution">
    <text evidence="4">The sequence shown here is derived from an EMBL/GenBank/DDBJ whole genome shotgun (WGS) entry which is preliminary data.</text>
</comment>
<dbReference type="Gene3D" id="2.40.50.140">
    <property type="entry name" value="Nucleic acid-binding proteins"/>
    <property type="match status" value="1"/>
</dbReference>
<evidence type="ECO:0000256" key="2">
    <source>
        <dbReference type="SAM" id="MobiDB-lite"/>
    </source>
</evidence>
<dbReference type="PROSITE" id="PS50126">
    <property type="entry name" value="S1"/>
    <property type="match status" value="1"/>
</dbReference>
<dbReference type="STRING" id="542762.A0A4S4D3P6"/>
<sequence>MQTLQTPHLFTFLPPKTLPKPYTKPHNPPPKTHHLPCKTLAVKSSLSSDEFPVDETFLESFGPKEKESEDEARRRNWVERGWAPWEEILSPEALFARHSLNEGEEVPLQTPEAIEAFKMLSPKYRKKKMEEMGLTEDDYYAKQFEIKGDIPEPLDTTWAGPLVVRHVPPRDWPPRGWEVDRGELEFIREAHRLMAVRVDLEEVEKEAKTDTEGLCLDRYKVFLKQYNEWVAANKDRLEEESYKYDQDYYPGRRKRGKDYKEGMYELPFYYPGQICAGKVTTLHLYQGAFVDIGGVYDGWVPIKRNDWYWIRHHIKVGMHVIVEILAKRDPYRFRFPIEMRFVDPNIDHLIFNRFDFPPIFHRDEDTNPDEIRRDCRRPPIPIKDPGIKVEEEPLLSNHPYVDKPFAVQTDIEANQYTLKSCVETMTAVTNLSHRLQSRTNEVQQLNSQLALLQRMYKDARAEISVLKAENKELKRKATVMFRFGGPPYAAVEEQGVVIMPGGVGNTEAALDIRVKPSHKYTTDEDLNGAVIGKQTVRLSWGRSPGNRQLRTDSTTQRDCRRPPIPIKDPGIKVEEEPLLSNHPYVDKIWQIHVAEQMILDDMETNPDKYEDKKLTELTDDDDFDEENSVEYTKAYYKKTLVPKMILKTSVKELNLEAALAERQLHNKLRKEAKERGEEYKVTKMRRNIEMDEYDFIHWRRSFEEREALIRDISCRQALGLPLEEPGRFVDASYFGKDQYDPADPLYRYDYWGEPKNSEKSRQERMTDAHNKSIVGKGTVWYEMSYEDAMKQQMQRGTVQKEFDDEEYEREYDDDDDDDFDYSILGDPNASFPNPPLVNGTESSRMSDEGMFEN</sequence>
<organism evidence="4 5">
    <name type="scientific">Camellia sinensis var. sinensis</name>
    <name type="common">China tea</name>
    <dbReference type="NCBI Taxonomy" id="542762"/>
    <lineage>
        <taxon>Eukaryota</taxon>
        <taxon>Viridiplantae</taxon>
        <taxon>Streptophyta</taxon>
        <taxon>Embryophyta</taxon>
        <taxon>Tracheophyta</taxon>
        <taxon>Spermatophyta</taxon>
        <taxon>Magnoliopsida</taxon>
        <taxon>eudicotyledons</taxon>
        <taxon>Gunneridae</taxon>
        <taxon>Pentapetalae</taxon>
        <taxon>asterids</taxon>
        <taxon>Ericales</taxon>
        <taxon>Theaceae</taxon>
        <taxon>Camellia</taxon>
    </lineage>
</organism>
<dbReference type="GO" id="GO:0009507">
    <property type="term" value="C:chloroplast"/>
    <property type="evidence" value="ECO:0007669"/>
    <property type="project" value="TreeGrafter"/>
</dbReference>
<evidence type="ECO:0000256" key="1">
    <source>
        <dbReference type="SAM" id="Coils"/>
    </source>
</evidence>
<feature type="compositionally biased region" description="Polar residues" evidence="2">
    <location>
        <begin position="545"/>
        <end position="554"/>
    </location>
</feature>
<keyword evidence="1" id="KW-0175">Coiled coil</keyword>
<feature type="compositionally biased region" description="Low complexity" evidence="2">
    <location>
        <begin position="1"/>
        <end position="25"/>
    </location>
</feature>
<feature type="region of interest" description="Disordered" evidence="2">
    <location>
        <begin position="541"/>
        <end position="570"/>
    </location>
</feature>
<dbReference type="GO" id="GO:0000427">
    <property type="term" value="C:plastid-encoded plastid RNA polymerase complex"/>
    <property type="evidence" value="ECO:0007669"/>
    <property type="project" value="InterPro"/>
</dbReference>
<feature type="region of interest" description="Disordered" evidence="2">
    <location>
        <begin position="1"/>
        <end position="35"/>
    </location>
</feature>
<dbReference type="InterPro" id="IPR044967">
    <property type="entry name" value="PTAC10"/>
</dbReference>
<evidence type="ECO:0000313" key="5">
    <source>
        <dbReference type="Proteomes" id="UP000306102"/>
    </source>
</evidence>
<dbReference type="SUPFAM" id="SSF50249">
    <property type="entry name" value="Nucleic acid-binding proteins"/>
    <property type="match status" value="1"/>
</dbReference>
<accession>A0A4S4D3P6</accession>
<keyword evidence="5" id="KW-1185">Reference proteome</keyword>
<dbReference type="EMBL" id="SDRB02012732">
    <property type="protein sequence ID" value="THF96797.1"/>
    <property type="molecule type" value="Genomic_DNA"/>
</dbReference>
<feature type="domain" description="S1 motif" evidence="3">
    <location>
        <begin position="272"/>
        <end position="340"/>
    </location>
</feature>
<evidence type="ECO:0000259" key="3">
    <source>
        <dbReference type="PROSITE" id="PS50126"/>
    </source>
</evidence>
<dbReference type="PANTHER" id="PTHR36371:SF1">
    <property type="entry name" value="PROTEIN PLASTID TRANSCRIPTIONALLY ACTIVE 10"/>
    <property type="match status" value="1"/>
</dbReference>
<proteinExistence type="predicted"/>
<reference evidence="4 5" key="1">
    <citation type="journal article" date="2018" name="Proc. Natl. Acad. Sci. U.S.A.">
        <title>Draft genome sequence of Camellia sinensis var. sinensis provides insights into the evolution of the tea genome and tea quality.</title>
        <authorList>
            <person name="Wei C."/>
            <person name="Yang H."/>
            <person name="Wang S."/>
            <person name="Zhao J."/>
            <person name="Liu C."/>
            <person name="Gao L."/>
            <person name="Xia E."/>
            <person name="Lu Y."/>
            <person name="Tai Y."/>
            <person name="She G."/>
            <person name="Sun J."/>
            <person name="Cao H."/>
            <person name="Tong W."/>
            <person name="Gao Q."/>
            <person name="Li Y."/>
            <person name="Deng W."/>
            <person name="Jiang X."/>
            <person name="Wang W."/>
            <person name="Chen Q."/>
            <person name="Zhang S."/>
            <person name="Li H."/>
            <person name="Wu J."/>
            <person name="Wang P."/>
            <person name="Li P."/>
            <person name="Shi C."/>
            <person name="Zheng F."/>
            <person name="Jian J."/>
            <person name="Huang B."/>
            <person name="Shan D."/>
            <person name="Shi M."/>
            <person name="Fang C."/>
            <person name="Yue Y."/>
            <person name="Li F."/>
            <person name="Li D."/>
            <person name="Wei S."/>
            <person name="Han B."/>
            <person name="Jiang C."/>
            <person name="Yin Y."/>
            <person name="Xia T."/>
            <person name="Zhang Z."/>
            <person name="Bennetzen J.L."/>
            <person name="Zhao S."/>
            <person name="Wan X."/>
        </authorList>
    </citation>
    <scope>NUCLEOTIDE SEQUENCE [LARGE SCALE GENOMIC DNA]</scope>
    <source>
        <strain evidence="5">cv. Shuchazao</strain>
        <tissue evidence="4">Leaf</tissue>
    </source>
</reference>
<dbReference type="InterPro" id="IPR003029">
    <property type="entry name" value="S1_domain"/>
</dbReference>
<gene>
    <name evidence="4" type="ORF">TEA_025741</name>
</gene>
<dbReference type="PANTHER" id="PTHR36371">
    <property type="entry name" value="PROTEIN PLASTID TRANSCRIPTIONALLY ACTIVE 10"/>
    <property type="match status" value="1"/>
</dbReference>